<dbReference type="SUPFAM" id="SSF52047">
    <property type="entry name" value="RNI-like"/>
    <property type="match status" value="1"/>
</dbReference>
<evidence type="ECO:0000313" key="2">
    <source>
        <dbReference type="Proteomes" id="UP001362999"/>
    </source>
</evidence>
<name>A0AAV9ZHE7_9AGAR</name>
<evidence type="ECO:0000313" key="1">
    <source>
        <dbReference type="EMBL" id="KAK6981527.1"/>
    </source>
</evidence>
<dbReference type="AlphaFoldDB" id="A0AAV9ZHE7"/>
<proteinExistence type="predicted"/>
<dbReference type="Gene3D" id="3.80.10.10">
    <property type="entry name" value="Ribonuclease Inhibitor"/>
    <property type="match status" value="1"/>
</dbReference>
<protein>
    <submittedName>
        <fullName evidence="1">F-box domain-containing protein</fullName>
    </submittedName>
</protein>
<reference evidence="1 2" key="1">
    <citation type="journal article" date="2024" name="J Genomics">
        <title>Draft genome sequencing and assembly of Favolaschia claudopus CIRM-BRFM 2984 isolated from oak limbs.</title>
        <authorList>
            <person name="Navarro D."/>
            <person name="Drula E."/>
            <person name="Chaduli D."/>
            <person name="Cazenave R."/>
            <person name="Ahrendt S."/>
            <person name="Wang J."/>
            <person name="Lipzen A."/>
            <person name="Daum C."/>
            <person name="Barry K."/>
            <person name="Grigoriev I.V."/>
            <person name="Favel A."/>
            <person name="Rosso M.N."/>
            <person name="Martin F."/>
        </authorList>
    </citation>
    <scope>NUCLEOTIDE SEQUENCE [LARGE SCALE GENOMIC DNA]</scope>
    <source>
        <strain evidence="1 2">CIRM-BRFM 2984</strain>
    </source>
</reference>
<dbReference type="Proteomes" id="UP001362999">
    <property type="component" value="Unassembled WGS sequence"/>
</dbReference>
<accession>A0AAV9ZHE7</accession>
<organism evidence="1 2">
    <name type="scientific">Favolaschia claudopus</name>
    <dbReference type="NCBI Taxonomy" id="2862362"/>
    <lineage>
        <taxon>Eukaryota</taxon>
        <taxon>Fungi</taxon>
        <taxon>Dikarya</taxon>
        <taxon>Basidiomycota</taxon>
        <taxon>Agaricomycotina</taxon>
        <taxon>Agaricomycetes</taxon>
        <taxon>Agaricomycetidae</taxon>
        <taxon>Agaricales</taxon>
        <taxon>Marasmiineae</taxon>
        <taxon>Mycenaceae</taxon>
        <taxon>Favolaschia</taxon>
    </lineage>
</organism>
<dbReference type="EMBL" id="JAWWNJ010000149">
    <property type="protein sequence ID" value="KAK6981527.1"/>
    <property type="molecule type" value="Genomic_DNA"/>
</dbReference>
<comment type="caution">
    <text evidence="1">The sequence shown here is derived from an EMBL/GenBank/DDBJ whole genome shotgun (WGS) entry which is preliminary data.</text>
</comment>
<dbReference type="InterPro" id="IPR032675">
    <property type="entry name" value="LRR_dom_sf"/>
</dbReference>
<gene>
    <name evidence="1" type="ORF">R3P38DRAFT_3233956</name>
</gene>
<sequence>MDDHRVPALRLPFELISAIFILCLPLHRRVRAHPNKAPLNLASICTQWRTIALGTPELWASIFLEFSDSYGYDSSQTDSVVAALTMALWFTRASDHPLSISLLCSPETNLPHDLLTQMVAYKRQWGRLELIISAADFLVFNEIPGPFPLLSSLLIQVADGARAVSNTRTTAAQSSVSPNLRALQVPNYTYSISSPETLSLFPTNLTALRLGCVALQSEITTGGIFGPLFHFMPHLLHLDVTVYFAAPRLNDTAKISSTSLVTLRLNNDLPLDSLIAPALQHLHVRILTRTPVLTDFIQQSQCRLTTLSLELSDDVLEDILSVVLPLTPALTTLIFAAFAACSVDALMRCQMAFLPVDVDNAAAAFVPHLRNLLICEWPSNGDLTSLYTRWVDLLESRDSIAYAELRIHPEFESDAVIQYPGQEITARLQTLNEKMEAIRIVTKTFTWPEGVEEPECVGDLGE</sequence>
<keyword evidence="2" id="KW-1185">Reference proteome</keyword>